<dbReference type="GO" id="GO:0005737">
    <property type="term" value="C:cytoplasm"/>
    <property type="evidence" value="ECO:0007669"/>
    <property type="project" value="UniProtKB-SubCell"/>
</dbReference>
<proteinExistence type="inferred from homology"/>
<dbReference type="STRING" id="96561.Dole_1177"/>
<dbReference type="KEGG" id="dol:Dole_1177"/>
<gene>
    <name evidence="5" type="ordered locus">Dole_1177</name>
</gene>
<comment type="catalytic activity">
    <reaction evidence="4">
        <text>UTP + H2O = UMP + diphosphate + H(+)</text>
        <dbReference type="Rhea" id="RHEA:29395"/>
        <dbReference type="ChEBI" id="CHEBI:15377"/>
        <dbReference type="ChEBI" id="CHEBI:15378"/>
        <dbReference type="ChEBI" id="CHEBI:33019"/>
        <dbReference type="ChEBI" id="CHEBI:46398"/>
        <dbReference type="ChEBI" id="CHEBI:57865"/>
        <dbReference type="EC" id="3.6.1.9"/>
    </reaction>
</comment>
<dbReference type="Gene3D" id="3.90.950.10">
    <property type="match status" value="1"/>
</dbReference>
<reference evidence="5 6" key="1">
    <citation type="submission" date="2007-10" db="EMBL/GenBank/DDBJ databases">
        <title>Complete sequence of Desulfococcus oleovorans Hxd3.</title>
        <authorList>
            <consortium name="US DOE Joint Genome Institute"/>
            <person name="Copeland A."/>
            <person name="Lucas S."/>
            <person name="Lapidus A."/>
            <person name="Barry K."/>
            <person name="Glavina del Rio T."/>
            <person name="Dalin E."/>
            <person name="Tice H."/>
            <person name="Pitluck S."/>
            <person name="Kiss H."/>
            <person name="Brettin T."/>
            <person name="Bruce D."/>
            <person name="Detter J.C."/>
            <person name="Han C."/>
            <person name="Schmutz J."/>
            <person name="Larimer F."/>
            <person name="Land M."/>
            <person name="Hauser L."/>
            <person name="Kyrpides N."/>
            <person name="Kim E."/>
            <person name="Wawrik B."/>
            <person name="Richardson P."/>
        </authorList>
    </citation>
    <scope>NUCLEOTIDE SEQUENCE [LARGE SCALE GENOMIC DNA]</scope>
    <source>
        <strain evidence="6">DSM 6200 / JCM 39069 / Hxd3</strain>
    </source>
</reference>
<dbReference type="PIRSF" id="PIRSF006305">
    <property type="entry name" value="Maf"/>
    <property type="match status" value="1"/>
</dbReference>
<comment type="caution">
    <text evidence="4">Lacks conserved residue(s) required for the propagation of feature annotation.</text>
</comment>
<dbReference type="PANTHER" id="PTHR43213">
    <property type="entry name" value="BIFUNCTIONAL DTTP/UTP PYROPHOSPHATASE/METHYLTRANSFERASE PROTEIN-RELATED"/>
    <property type="match status" value="1"/>
</dbReference>
<dbReference type="Proteomes" id="UP000008561">
    <property type="component" value="Chromosome"/>
</dbReference>
<evidence type="ECO:0000256" key="1">
    <source>
        <dbReference type="ARBA" id="ARBA00001968"/>
    </source>
</evidence>
<dbReference type="GO" id="GO:0036218">
    <property type="term" value="F:dTTP diphosphatase activity"/>
    <property type="evidence" value="ECO:0007669"/>
    <property type="project" value="RHEA"/>
</dbReference>
<evidence type="ECO:0000313" key="6">
    <source>
        <dbReference type="Proteomes" id="UP000008561"/>
    </source>
</evidence>
<keyword evidence="6" id="KW-1185">Reference proteome</keyword>
<evidence type="ECO:0000256" key="4">
    <source>
        <dbReference type="HAMAP-Rule" id="MF_00528"/>
    </source>
</evidence>
<dbReference type="GO" id="GO:0036221">
    <property type="term" value="F:UTP diphosphatase activity"/>
    <property type="evidence" value="ECO:0007669"/>
    <property type="project" value="RHEA"/>
</dbReference>
<evidence type="ECO:0000256" key="3">
    <source>
        <dbReference type="ARBA" id="ARBA00023080"/>
    </source>
</evidence>
<protein>
    <recommendedName>
        <fullName evidence="4">dTTP/UTP pyrophosphatase</fullName>
        <shortName evidence="4">dTTPase/UTPase</shortName>
        <ecNumber evidence="4">3.6.1.9</ecNumber>
    </recommendedName>
    <alternativeName>
        <fullName evidence="4">Nucleoside triphosphate pyrophosphatase</fullName>
    </alternativeName>
    <alternativeName>
        <fullName evidence="4">Nucleotide pyrophosphatase</fullName>
        <shortName evidence="4">Nucleotide PPase</shortName>
    </alternativeName>
</protein>
<dbReference type="GO" id="GO:0009117">
    <property type="term" value="P:nucleotide metabolic process"/>
    <property type="evidence" value="ECO:0007669"/>
    <property type="project" value="UniProtKB-KW"/>
</dbReference>
<evidence type="ECO:0000256" key="2">
    <source>
        <dbReference type="ARBA" id="ARBA00022801"/>
    </source>
</evidence>
<comment type="function">
    <text evidence="4">Nucleoside triphosphate pyrophosphatase that hydrolyzes dTTP and UTP. May have a dual role in cell division arrest and in preventing the incorporation of modified nucleotides into cellular nucleic acids.</text>
</comment>
<keyword evidence="3 4" id="KW-0546">Nucleotide metabolism</keyword>
<dbReference type="RefSeq" id="WP_012174601.1">
    <property type="nucleotide sequence ID" value="NC_009943.1"/>
</dbReference>
<dbReference type="AlphaFoldDB" id="A8ZXM5"/>
<dbReference type="SUPFAM" id="SSF52972">
    <property type="entry name" value="ITPase-like"/>
    <property type="match status" value="1"/>
</dbReference>
<dbReference type="eggNOG" id="COG0424">
    <property type="taxonomic scope" value="Bacteria"/>
</dbReference>
<comment type="catalytic activity">
    <reaction evidence="4">
        <text>dTTP + H2O = dTMP + diphosphate + H(+)</text>
        <dbReference type="Rhea" id="RHEA:28534"/>
        <dbReference type="ChEBI" id="CHEBI:15377"/>
        <dbReference type="ChEBI" id="CHEBI:15378"/>
        <dbReference type="ChEBI" id="CHEBI:33019"/>
        <dbReference type="ChEBI" id="CHEBI:37568"/>
        <dbReference type="ChEBI" id="CHEBI:63528"/>
        <dbReference type="EC" id="3.6.1.9"/>
    </reaction>
</comment>
<keyword evidence="4" id="KW-0963">Cytoplasm</keyword>
<organism evidence="5 6">
    <name type="scientific">Desulfosudis oleivorans (strain DSM 6200 / JCM 39069 / Hxd3)</name>
    <name type="common">Desulfococcus oleovorans</name>
    <dbReference type="NCBI Taxonomy" id="96561"/>
    <lineage>
        <taxon>Bacteria</taxon>
        <taxon>Pseudomonadati</taxon>
        <taxon>Thermodesulfobacteriota</taxon>
        <taxon>Desulfobacteria</taxon>
        <taxon>Desulfobacterales</taxon>
        <taxon>Desulfosudaceae</taxon>
        <taxon>Desulfosudis</taxon>
    </lineage>
</organism>
<evidence type="ECO:0000313" key="5">
    <source>
        <dbReference type="EMBL" id="ABW66983.1"/>
    </source>
</evidence>
<feature type="site" description="Important for substrate specificity" evidence="4">
    <location>
        <position position="18"/>
    </location>
</feature>
<feature type="site" description="Important for substrate specificity" evidence="4">
    <location>
        <position position="161"/>
    </location>
</feature>
<feature type="active site" description="Proton acceptor" evidence="4">
    <location>
        <position position="76"/>
    </location>
</feature>
<dbReference type="HAMAP" id="MF_00528">
    <property type="entry name" value="Maf"/>
    <property type="match status" value="1"/>
</dbReference>
<comment type="cofactor">
    <cofactor evidence="1 4">
        <name>a divalent metal cation</name>
        <dbReference type="ChEBI" id="CHEBI:60240"/>
    </cofactor>
</comment>
<name>A8ZXM5_DESOH</name>
<dbReference type="HOGENOM" id="CLU_040416_0_0_7"/>
<sequence length="207" mass="22567">MTTLIQNGLLVLASASPRRKYLLEQAGLSFTVQESSVDEAAEPWTGNPEKYTTTLALAKANDVAVARPDSWVVGADTIVVMDGDLLGKPDSVADARRMLGRLSGATHRVYTGFAVVCRNRDHVYTEVVESQVTFKPLFNDEIEWYVSTREPYDKAGAYAIQGLGTFFIQSVNGSYTNVVGLPVCEVMTHLLAHKVVGLPRTGKLQST</sequence>
<comment type="subcellular location">
    <subcellularLocation>
        <location evidence="4">Cytoplasm</location>
    </subcellularLocation>
</comment>
<comment type="similarity">
    <text evidence="4">Belongs to the Maf family. YhdE subfamily.</text>
</comment>
<dbReference type="CDD" id="cd00555">
    <property type="entry name" value="Maf"/>
    <property type="match status" value="1"/>
</dbReference>
<dbReference type="EMBL" id="CP000859">
    <property type="protein sequence ID" value="ABW66983.1"/>
    <property type="molecule type" value="Genomic_DNA"/>
</dbReference>
<keyword evidence="2 4" id="KW-0378">Hydrolase</keyword>
<dbReference type="InterPro" id="IPR029001">
    <property type="entry name" value="ITPase-like_fam"/>
</dbReference>
<dbReference type="EC" id="3.6.1.9" evidence="4"/>
<dbReference type="NCBIfam" id="TIGR00172">
    <property type="entry name" value="maf"/>
    <property type="match status" value="1"/>
</dbReference>
<accession>A8ZXM5</accession>
<dbReference type="InterPro" id="IPR003697">
    <property type="entry name" value="Maf-like"/>
</dbReference>
<dbReference type="PANTHER" id="PTHR43213:SF5">
    <property type="entry name" value="BIFUNCTIONAL DTTP_UTP PYROPHOSPHATASE_METHYLTRANSFERASE PROTEIN-RELATED"/>
    <property type="match status" value="1"/>
</dbReference>
<feature type="site" description="Important for substrate specificity" evidence="4">
    <location>
        <position position="77"/>
    </location>
</feature>
<dbReference type="Pfam" id="PF02545">
    <property type="entry name" value="Maf"/>
    <property type="match status" value="1"/>
</dbReference>